<protein>
    <submittedName>
        <fullName evidence="2">Uncharacterized protein</fullName>
    </submittedName>
</protein>
<sequence length="85" mass="9907">MADSSKNKQQTQHDLDTTTHPSVYRDTINQKQCDKIDNGFTCSAQKSKEECENWDLYPQMIRKVENEGSPKDVQRLHKLEHTLSK</sequence>
<dbReference type="Proteomes" id="UP000054107">
    <property type="component" value="Unassembled WGS sequence"/>
</dbReference>
<evidence type="ECO:0000313" key="2">
    <source>
        <dbReference type="EMBL" id="CEP18712.1"/>
    </source>
</evidence>
<feature type="region of interest" description="Disordered" evidence="1">
    <location>
        <begin position="1"/>
        <end position="24"/>
    </location>
</feature>
<feature type="region of interest" description="Disordered" evidence="1">
    <location>
        <begin position="65"/>
        <end position="85"/>
    </location>
</feature>
<name>A0A0B7NMT8_9FUNG</name>
<evidence type="ECO:0000256" key="1">
    <source>
        <dbReference type="SAM" id="MobiDB-lite"/>
    </source>
</evidence>
<keyword evidence="3" id="KW-1185">Reference proteome</keyword>
<proteinExistence type="predicted"/>
<dbReference type="EMBL" id="LN733886">
    <property type="protein sequence ID" value="CEP18712.1"/>
    <property type="molecule type" value="Genomic_DNA"/>
</dbReference>
<gene>
    <name evidence="2" type="primary">PARPA_13019.1 scaffold 45703</name>
</gene>
<reference evidence="2 3" key="1">
    <citation type="submission" date="2014-09" db="EMBL/GenBank/DDBJ databases">
        <authorList>
            <person name="Ellenberger Sabrina"/>
        </authorList>
    </citation>
    <scope>NUCLEOTIDE SEQUENCE [LARGE SCALE GENOMIC DNA]</scope>
    <source>
        <strain evidence="2 3">CBS 412.66</strain>
    </source>
</reference>
<accession>A0A0B7NMT8</accession>
<organism evidence="2 3">
    <name type="scientific">Parasitella parasitica</name>
    <dbReference type="NCBI Taxonomy" id="35722"/>
    <lineage>
        <taxon>Eukaryota</taxon>
        <taxon>Fungi</taxon>
        <taxon>Fungi incertae sedis</taxon>
        <taxon>Mucoromycota</taxon>
        <taxon>Mucoromycotina</taxon>
        <taxon>Mucoromycetes</taxon>
        <taxon>Mucorales</taxon>
        <taxon>Mucorineae</taxon>
        <taxon>Mucoraceae</taxon>
        <taxon>Parasitella</taxon>
    </lineage>
</organism>
<dbReference type="AlphaFoldDB" id="A0A0B7NMT8"/>
<evidence type="ECO:0000313" key="3">
    <source>
        <dbReference type="Proteomes" id="UP000054107"/>
    </source>
</evidence>
<dbReference type="OrthoDB" id="2095854at2759"/>